<dbReference type="InterPro" id="IPR032816">
    <property type="entry name" value="VTT_dom"/>
</dbReference>
<accession>A0A545UCY9</accession>
<evidence type="ECO:0000256" key="6">
    <source>
        <dbReference type="RuleBase" id="RU366058"/>
    </source>
</evidence>
<dbReference type="Pfam" id="PF09335">
    <property type="entry name" value="VTT_dom"/>
    <property type="match status" value="1"/>
</dbReference>
<dbReference type="AlphaFoldDB" id="A0A545UCY9"/>
<keyword evidence="9" id="KW-1185">Reference proteome</keyword>
<comment type="caution">
    <text evidence="8">The sequence shown here is derived from an EMBL/GenBank/DDBJ whole genome shotgun (WGS) entry which is preliminary data.</text>
</comment>
<keyword evidence="4 6" id="KW-1133">Transmembrane helix</keyword>
<comment type="subcellular location">
    <subcellularLocation>
        <location evidence="1 6">Cell membrane</location>
        <topology evidence="1 6">Multi-pass membrane protein</topology>
    </subcellularLocation>
</comment>
<dbReference type="InterPro" id="IPR015414">
    <property type="entry name" value="TMEM64"/>
</dbReference>
<feature type="transmembrane region" description="Helical" evidence="6">
    <location>
        <begin position="161"/>
        <end position="189"/>
    </location>
</feature>
<sequence length="191" mass="21319">MKKPQLIKLAGILAFLVLLLFAFEVSGLRDNFNLSFLRNTIENNVFWGLLIFVVLFSVGNLIQIPGWIFLAAAVITLGKFAGGLATYVAAVSSCLVTYGIIRFLGQDALRGLESPIAQRLFQRLDRYPISSIVFLRMIFQTVPILNYALALSAVKFRHYVIGTLLGLPIPIFIYCLFFDFLALHVFALAPQ</sequence>
<dbReference type="PANTHER" id="PTHR12677:SF59">
    <property type="entry name" value="GOLGI APPARATUS MEMBRANE PROTEIN TVP38-RELATED"/>
    <property type="match status" value="1"/>
</dbReference>
<evidence type="ECO:0000313" key="9">
    <source>
        <dbReference type="Proteomes" id="UP000315439"/>
    </source>
</evidence>
<protein>
    <recommendedName>
        <fullName evidence="6">TVP38/TMEM64 family membrane protein</fullName>
    </recommendedName>
</protein>
<evidence type="ECO:0000256" key="4">
    <source>
        <dbReference type="ARBA" id="ARBA00022989"/>
    </source>
</evidence>
<dbReference type="RefSeq" id="WP_142893962.1">
    <property type="nucleotide sequence ID" value="NZ_ML660164.1"/>
</dbReference>
<evidence type="ECO:0000259" key="7">
    <source>
        <dbReference type="Pfam" id="PF09335"/>
    </source>
</evidence>
<keyword evidence="2 6" id="KW-1003">Cell membrane</keyword>
<comment type="caution">
    <text evidence="6">Lacks conserved residue(s) required for the propagation of feature annotation.</text>
</comment>
<organism evidence="8 9">
    <name type="scientific">Aliikangiella coralliicola</name>
    <dbReference type="NCBI Taxonomy" id="2592383"/>
    <lineage>
        <taxon>Bacteria</taxon>
        <taxon>Pseudomonadati</taxon>
        <taxon>Pseudomonadota</taxon>
        <taxon>Gammaproteobacteria</taxon>
        <taxon>Oceanospirillales</taxon>
        <taxon>Pleioneaceae</taxon>
        <taxon>Aliikangiella</taxon>
    </lineage>
</organism>
<name>A0A545UCY9_9GAMM</name>
<gene>
    <name evidence="8" type="ORF">FLL46_12840</name>
</gene>
<reference evidence="8 9" key="1">
    <citation type="submission" date="2019-07" db="EMBL/GenBank/DDBJ databases">
        <title>Draft genome for Aliikangiella sp. M105.</title>
        <authorList>
            <person name="Wang G."/>
        </authorList>
    </citation>
    <scope>NUCLEOTIDE SEQUENCE [LARGE SCALE GENOMIC DNA]</scope>
    <source>
        <strain evidence="8 9">M105</strain>
    </source>
</reference>
<evidence type="ECO:0000256" key="3">
    <source>
        <dbReference type="ARBA" id="ARBA00022692"/>
    </source>
</evidence>
<feature type="transmembrane region" description="Helical" evidence="6">
    <location>
        <begin position="45"/>
        <end position="77"/>
    </location>
</feature>
<feature type="transmembrane region" description="Helical" evidence="6">
    <location>
        <begin position="84"/>
        <end position="105"/>
    </location>
</feature>
<evidence type="ECO:0000313" key="8">
    <source>
        <dbReference type="EMBL" id="TQV87330.1"/>
    </source>
</evidence>
<feature type="domain" description="VTT" evidence="7">
    <location>
        <begin position="64"/>
        <end position="179"/>
    </location>
</feature>
<dbReference type="PANTHER" id="PTHR12677">
    <property type="entry name" value="GOLGI APPARATUS MEMBRANE PROTEIN TVP38-RELATED"/>
    <property type="match status" value="1"/>
</dbReference>
<dbReference type="OrthoDB" id="5298167at2"/>
<evidence type="ECO:0000256" key="1">
    <source>
        <dbReference type="ARBA" id="ARBA00004651"/>
    </source>
</evidence>
<proteinExistence type="inferred from homology"/>
<comment type="similarity">
    <text evidence="6">Belongs to the TVP38/TMEM64 family.</text>
</comment>
<evidence type="ECO:0000256" key="2">
    <source>
        <dbReference type="ARBA" id="ARBA00022475"/>
    </source>
</evidence>
<feature type="transmembrane region" description="Helical" evidence="6">
    <location>
        <begin position="129"/>
        <end position="149"/>
    </location>
</feature>
<evidence type="ECO:0000256" key="5">
    <source>
        <dbReference type="ARBA" id="ARBA00023136"/>
    </source>
</evidence>
<dbReference type="Proteomes" id="UP000315439">
    <property type="component" value="Unassembled WGS sequence"/>
</dbReference>
<dbReference type="GO" id="GO:0005886">
    <property type="term" value="C:plasma membrane"/>
    <property type="evidence" value="ECO:0007669"/>
    <property type="project" value="UniProtKB-SubCell"/>
</dbReference>
<keyword evidence="5 6" id="KW-0472">Membrane</keyword>
<dbReference type="EMBL" id="VIKS01000008">
    <property type="protein sequence ID" value="TQV87330.1"/>
    <property type="molecule type" value="Genomic_DNA"/>
</dbReference>
<keyword evidence="3 6" id="KW-0812">Transmembrane</keyword>